<keyword evidence="1" id="KW-1133">Transmembrane helix</keyword>
<keyword evidence="1" id="KW-0812">Transmembrane</keyword>
<keyword evidence="1" id="KW-0472">Membrane</keyword>
<feature type="transmembrane region" description="Helical" evidence="1">
    <location>
        <begin position="278"/>
        <end position="298"/>
    </location>
</feature>
<dbReference type="EMBL" id="CP031088">
    <property type="protein sequence ID" value="AXF95279.1"/>
    <property type="molecule type" value="Genomic_DNA"/>
</dbReference>
<evidence type="ECO:0000256" key="1">
    <source>
        <dbReference type="SAM" id="Phobius"/>
    </source>
</evidence>
<accession>A0A345DM41</accession>
<reference evidence="3" key="1">
    <citation type="submission" date="2018-07" db="EMBL/GenBank/DDBJ databases">
        <title>Complete Genome Sequence of Spiroplasma phoeniceum.</title>
        <authorList>
            <person name="Davis R.E."/>
            <person name="Shao J.Y."/>
            <person name="Zhao Y."/>
            <person name="Silver A."/>
            <person name="Stump z."/>
            <person name="Gasparich G."/>
        </authorList>
    </citation>
    <scope>NUCLEOTIDE SEQUENCE [LARGE SCALE GENOMIC DNA]</scope>
    <source>
        <strain evidence="3">P40</strain>
    </source>
</reference>
<protein>
    <recommendedName>
        <fullName evidence="4">Transmembrane protein</fullName>
    </recommendedName>
</protein>
<evidence type="ECO:0000313" key="3">
    <source>
        <dbReference type="Proteomes" id="UP000253689"/>
    </source>
</evidence>
<organism evidence="2 3">
    <name type="scientific">Spiroplasma phoeniceum P40</name>
    <dbReference type="NCBI Taxonomy" id="1276259"/>
    <lineage>
        <taxon>Bacteria</taxon>
        <taxon>Bacillati</taxon>
        <taxon>Mycoplasmatota</taxon>
        <taxon>Mollicutes</taxon>
        <taxon>Entomoplasmatales</taxon>
        <taxon>Spiroplasmataceae</taxon>
        <taxon>Spiroplasma</taxon>
    </lineage>
</organism>
<evidence type="ECO:0000313" key="2">
    <source>
        <dbReference type="EMBL" id="AXF95279.1"/>
    </source>
</evidence>
<gene>
    <name evidence="2" type="ORF">SDAV_00285</name>
</gene>
<keyword evidence="3" id="KW-1185">Reference proteome</keyword>
<dbReference type="KEGG" id="sphh:SDAV_00285"/>
<dbReference type="Proteomes" id="UP000253689">
    <property type="component" value="Chromosome"/>
</dbReference>
<dbReference type="RefSeq" id="WP_114564256.1">
    <property type="nucleotide sequence ID" value="NZ_CP031088.1"/>
</dbReference>
<name>A0A345DM41_9MOLU</name>
<evidence type="ECO:0008006" key="4">
    <source>
        <dbReference type="Google" id="ProtNLM"/>
    </source>
</evidence>
<feature type="transmembrane region" description="Helical" evidence="1">
    <location>
        <begin position="12"/>
        <end position="33"/>
    </location>
</feature>
<dbReference type="AlphaFoldDB" id="A0A345DM41"/>
<proteinExistence type="predicted"/>
<sequence length="302" mass="34267">MLKNLSKKIKFIWLGILSGFLSIFLILGIGLTLPGMGLESLKFINSLKNQIQRAFPQGKFVINSKIKIYETLTNTVLKSSYEADILSSLNFYEKPDENETIKQEYLQFSETWFYNHWGPTIKKHENIDLYDVGLDLIEFNKTVAVKFHSYGYVNTGTQWMFKSGGIQQMFSAGLKEHALIQKTINNQEDYNQMVDNGGPDINGLVVNKSIGTYLVNNKVWFLNMQLKNLAYVMTAMGGESVFVNSALTPQDIIAPIIVDDLYHPNFVSALDATRAGTVFILMWQFLLLSIGPIIIIIIRKKN</sequence>